<dbReference type="AlphaFoldDB" id="A0A7Z7QQF7"/>
<dbReference type="Proteomes" id="UP000264146">
    <property type="component" value="Chromosome"/>
</dbReference>
<comment type="catalytic activity">
    <reaction evidence="9 10">
        <text>N(6)-[(R)-lipoyl]-L-lysyl-[protein] + pyruvate + H(+) = N(6)-[(R)-S(8)-acetyldihydrolipoyl]-L-lysyl-[protein] + CO2</text>
        <dbReference type="Rhea" id="RHEA:19189"/>
        <dbReference type="Rhea" id="RHEA-COMP:10474"/>
        <dbReference type="Rhea" id="RHEA-COMP:10478"/>
        <dbReference type="ChEBI" id="CHEBI:15361"/>
        <dbReference type="ChEBI" id="CHEBI:15378"/>
        <dbReference type="ChEBI" id="CHEBI:16526"/>
        <dbReference type="ChEBI" id="CHEBI:83099"/>
        <dbReference type="ChEBI" id="CHEBI:83111"/>
        <dbReference type="EC" id="1.2.4.1"/>
    </reaction>
</comment>
<evidence type="ECO:0000256" key="3">
    <source>
        <dbReference type="ARBA" id="ARBA00012281"/>
    </source>
</evidence>
<comment type="cofactor">
    <cofactor evidence="1 10">
        <name>thiamine diphosphate</name>
        <dbReference type="ChEBI" id="CHEBI:58937"/>
    </cofactor>
</comment>
<dbReference type="Gene3D" id="3.40.50.970">
    <property type="match status" value="1"/>
</dbReference>
<accession>A0A7Z7QQF7</accession>
<evidence type="ECO:0000256" key="9">
    <source>
        <dbReference type="ARBA" id="ARBA00051231"/>
    </source>
</evidence>
<evidence type="ECO:0000256" key="4">
    <source>
        <dbReference type="ARBA" id="ARBA00014159"/>
    </source>
</evidence>
<keyword evidence="6 10" id="KW-0786">Thiamine pyrophosphate</keyword>
<evidence type="ECO:0000256" key="11">
    <source>
        <dbReference type="SAM" id="Coils"/>
    </source>
</evidence>
<comment type="function">
    <text evidence="8 10">The pyruvate dehydrogenase complex catalyzes the overall conversion of pyruvate to acetyl-CoA and CO(2). It contains multiple copies of three enzymatic components: pyruvate dehydrogenase (E1), dihydrolipoamide acetyltransferase (E2) and lipoamide dehydrogenase (E3).</text>
</comment>
<dbReference type="NCBIfam" id="TIGR03181">
    <property type="entry name" value="PDH_E1_alph_x"/>
    <property type="match status" value="1"/>
</dbReference>
<evidence type="ECO:0000256" key="8">
    <source>
        <dbReference type="ARBA" id="ARBA00025211"/>
    </source>
</evidence>
<dbReference type="InterPro" id="IPR017596">
    <property type="entry name" value="PdhA/BkdA"/>
</dbReference>
<dbReference type="CDD" id="cd02000">
    <property type="entry name" value="TPP_E1_PDC_ADC_BCADC"/>
    <property type="match status" value="1"/>
</dbReference>
<evidence type="ECO:0000259" key="12">
    <source>
        <dbReference type="Pfam" id="PF00676"/>
    </source>
</evidence>
<dbReference type="EMBL" id="LR962863">
    <property type="protein sequence ID" value="CAD7360165.1"/>
    <property type="molecule type" value="Genomic_DNA"/>
</dbReference>
<keyword evidence="5 10" id="KW-0560">Oxidoreductase</keyword>
<dbReference type="Pfam" id="PF00676">
    <property type="entry name" value="E1_dh"/>
    <property type="match status" value="1"/>
</dbReference>
<sequence length="374" mass="41966">MVNCMAAKLKAQFDAEQVLKDTESKFEMVQILDADGNVTNEDLLPDLSDEQLVELMRRMVWTRILDQRSISLNRQGRLGFYAPTAGQEASQLASQYALEQEDFILPGYRDVPQLIWHGLPLTKAFLFSRGHFVGNQMPEGVNALSPQIIIGAQYIQTAGVALGLKKRGKKAVAITYTGDGGSSQGDFYEGINFASAYKVPAIFVIQNNNYAISTPRDKQTAAKSLAQKAIAVGIPGIQVDGMDALAVYQATKEARERAINGEGPTLIETMTYRYGPHTMAGDDPTKYRTSDEDSEWEKKDPLVRFRKFLENKGLWSEDKENEVVEQAKNEIKAAIKEADKTEKQTVTSLMEIMYEDMPYNLKEQYEIYKEKESK</sequence>
<gene>
    <name evidence="14" type="primary">pdhA_1</name>
    <name evidence="14" type="ORF">NCTC12218_01831</name>
</gene>
<feature type="domain" description="Dehydrogenase E1 component" evidence="12">
    <location>
        <begin position="56"/>
        <end position="346"/>
    </location>
</feature>
<dbReference type="EC" id="1.2.4.1" evidence="3 10"/>
<dbReference type="EMBL" id="UHEF01000001">
    <property type="protein sequence ID" value="SUM89553.1"/>
    <property type="molecule type" value="Genomic_DNA"/>
</dbReference>
<keyword evidence="7 10" id="KW-0670">Pyruvate</keyword>
<evidence type="ECO:0000256" key="2">
    <source>
        <dbReference type="ARBA" id="ARBA00011870"/>
    </source>
</evidence>
<dbReference type="GO" id="GO:0004739">
    <property type="term" value="F:pyruvate dehydrogenase (acetyl-transferring) activity"/>
    <property type="evidence" value="ECO:0007669"/>
    <property type="project" value="UniProtKB-UniRule"/>
</dbReference>
<proteinExistence type="predicted"/>
<dbReference type="InterPro" id="IPR001017">
    <property type="entry name" value="DH_E1"/>
</dbReference>
<comment type="subunit">
    <text evidence="2 10">Heterodimer of an alpha and a beta chain.</text>
</comment>
<evidence type="ECO:0000256" key="10">
    <source>
        <dbReference type="RuleBase" id="RU366007"/>
    </source>
</evidence>
<dbReference type="InterPro" id="IPR029061">
    <property type="entry name" value="THDP-binding"/>
</dbReference>
<evidence type="ECO:0000256" key="6">
    <source>
        <dbReference type="ARBA" id="ARBA00023052"/>
    </source>
</evidence>
<evidence type="ECO:0000313" key="15">
    <source>
        <dbReference type="Proteomes" id="UP000264146"/>
    </source>
</evidence>
<evidence type="ECO:0000256" key="1">
    <source>
        <dbReference type="ARBA" id="ARBA00001964"/>
    </source>
</evidence>
<evidence type="ECO:0000256" key="7">
    <source>
        <dbReference type="ARBA" id="ARBA00023317"/>
    </source>
</evidence>
<dbReference type="PANTHER" id="PTHR43380">
    <property type="entry name" value="2-OXOISOVALERATE DEHYDROGENASE SUBUNIT ALPHA, MITOCHONDRIAL"/>
    <property type="match status" value="1"/>
</dbReference>
<feature type="coiled-coil region" evidence="11">
    <location>
        <begin position="317"/>
        <end position="344"/>
    </location>
</feature>
<dbReference type="GO" id="GO:0009083">
    <property type="term" value="P:branched-chain amino acid catabolic process"/>
    <property type="evidence" value="ECO:0007669"/>
    <property type="project" value="TreeGrafter"/>
</dbReference>
<dbReference type="InterPro" id="IPR050771">
    <property type="entry name" value="Alpha-ketoacid_DH_E1_comp"/>
</dbReference>
<organism evidence="14">
    <name type="scientific">Staphylococcus schleiferi</name>
    <dbReference type="NCBI Taxonomy" id="1295"/>
    <lineage>
        <taxon>Bacteria</taxon>
        <taxon>Bacillati</taxon>
        <taxon>Bacillota</taxon>
        <taxon>Bacilli</taxon>
        <taxon>Bacillales</taxon>
        <taxon>Staphylococcaceae</taxon>
        <taxon>Staphylococcus</taxon>
    </lineage>
</organism>
<dbReference type="SUPFAM" id="SSF52518">
    <property type="entry name" value="Thiamin diphosphate-binding fold (THDP-binding)"/>
    <property type="match status" value="1"/>
</dbReference>
<name>A0A7Z7QQF7_STASC</name>
<keyword evidence="11" id="KW-0175">Coiled coil</keyword>
<reference evidence="13 15" key="2">
    <citation type="submission" date="2020-11" db="EMBL/GenBank/DDBJ databases">
        <authorList>
            <consortium name="Pathogen Informatics"/>
        </authorList>
    </citation>
    <scope>NUCLEOTIDE SEQUENCE [LARGE SCALE GENOMIC DNA]</scope>
    <source>
        <strain evidence="13 15">NCTC12218</strain>
    </source>
</reference>
<dbReference type="FunFam" id="3.40.50.970:FF:000023">
    <property type="entry name" value="Pyruvate dehydrogenase E1 component subunit alpha"/>
    <property type="match status" value="1"/>
</dbReference>
<evidence type="ECO:0000313" key="13">
    <source>
        <dbReference type="EMBL" id="CAD7360165.1"/>
    </source>
</evidence>
<protein>
    <recommendedName>
        <fullName evidence="4 10">Pyruvate dehydrogenase E1 component subunit alpha</fullName>
        <ecNumber evidence="3 10">1.2.4.1</ecNumber>
    </recommendedName>
</protein>
<evidence type="ECO:0000313" key="14">
    <source>
        <dbReference type="EMBL" id="SUM89553.1"/>
    </source>
</evidence>
<reference evidence="14" key="1">
    <citation type="submission" date="2018-06" db="EMBL/GenBank/DDBJ databases">
        <authorList>
            <consortium name="Pathogen Informatics"/>
            <person name="Doyle S."/>
        </authorList>
    </citation>
    <scope>NUCLEOTIDE SEQUENCE [LARGE SCALE GENOMIC DNA]</scope>
    <source>
        <strain evidence="14">NCTC12218</strain>
    </source>
</reference>
<evidence type="ECO:0000256" key="5">
    <source>
        <dbReference type="ARBA" id="ARBA00023002"/>
    </source>
</evidence>
<dbReference type="PANTHER" id="PTHR43380:SF1">
    <property type="entry name" value="2-OXOISOVALERATE DEHYDROGENASE SUBUNIT ALPHA, MITOCHONDRIAL"/>
    <property type="match status" value="1"/>
</dbReference>